<sequence>MINFNQFYHLTYEEFFGLILRKWKVVRPFFQRLRPFINPKFVLKVVPILLGIAYSVRFATRRTCPPRDKVGITLSDTNGNLPELVIEGERFQVLWQFNFSDLDRNRDRYAEASIFQLLVNSGIDFERNLEFGIRSIDFGELLMSSGLVCNDSVKLGNVSRRK</sequence>
<evidence type="ECO:0000313" key="2">
    <source>
        <dbReference type="Proteomes" id="UP001234989"/>
    </source>
</evidence>
<dbReference type="AlphaFoldDB" id="A0AAF0PMA8"/>
<dbReference type="SUPFAM" id="SSF53098">
    <property type="entry name" value="Ribonuclease H-like"/>
    <property type="match status" value="1"/>
</dbReference>
<dbReference type="InterPro" id="IPR039637">
    <property type="entry name" value="CNOT7/CNOT8/Pop2"/>
</dbReference>
<protein>
    <submittedName>
        <fullName evidence="1">Uncharacterized protein</fullName>
    </submittedName>
</protein>
<accession>A0AAF0PMA8</accession>
<dbReference type="InterPro" id="IPR012337">
    <property type="entry name" value="RNaseH-like_sf"/>
</dbReference>
<dbReference type="PANTHER" id="PTHR10797">
    <property type="entry name" value="CCR4-NOT TRANSCRIPTION COMPLEX SUBUNIT"/>
    <property type="match status" value="1"/>
</dbReference>
<evidence type="ECO:0000313" key="1">
    <source>
        <dbReference type="EMBL" id="WMV07413.1"/>
    </source>
</evidence>
<dbReference type="InterPro" id="IPR036397">
    <property type="entry name" value="RNaseH_sf"/>
</dbReference>
<dbReference type="Gene3D" id="3.30.420.10">
    <property type="entry name" value="Ribonuclease H-like superfamily/Ribonuclease H"/>
    <property type="match status" value="1"/>
</dbReference>
<organism evidence="1 2">
    <name type="scientific">Solanum verrucosum</name>
    <dbReference type="NCBI Taxonomy" id="315347"/>
    <lineage>
        <taxon>Eukaryota</taxon>
        <taxon>Viridiplantae</taxon>
        <taxon>Streptophyta</taxon>
        <taxon>Embryophyta</taxon>
        <taxon>Tracheophyta</taxon>
        <taxon>Spermatophyta</taxon>
        <taxon>Magnoliopsida</taxon>
        <taxon>eudicotyledons</taxon>
        <taxon>Gunneridae</taxon>
        <taxon>Pentapetalae</taxon>
        <taxon>asterids</taxon>
        <taxon>lamiids</taxon>
        <taxon>Solanales</taxon>
        <taxon>Solanaceae</taxon>
        <taxon>Solanoideae</taxon>
        <taxon>Solaneae</taxon>
        <taxon>Solanum</taxon>
    </lineage>
</organism>
<gene>
    <name evidence="1" type="ORF">MTR67_000798</name>
</gene>
<dbReference type="Proteomes" id="UP001234989">
    <property type="component" value="Chromosome 1"/>
</dbReference>
<reference evidence="1" key="1">
    <citation type="submission" date="2023-08" db="EMBL/GenBank/DDBJ databases">
        <title>A de novo genome assembly of Solanum verrucosum Schlechtendal, a Mexican diploid species geographically isolated from the other diploid A-genome species in potato relatives.</title>
        <authorList>
            <person name="Hosaka K."/>
        </authorList>
    </citation>
    <scope>NUCLEOTIDE SEQUENCE</scope>
    <source>
        <tissue evidence="1">Young leaves</tissue>
    </source>
</reference>
<dbReference type="GO" id="GO:0030014">
    <property type="term" value="C:CCR4-NOT complex"/>
    <property type="evidence" value="ECO:0007669"/>
    <property type="project" value="InterPro"/>
</dbReference>
<name>A0AAF0PMA8_SOLVR</name>
<dbReference type="GO" id="GO:0003676">
    <property type="term" value="F:nucleic acid binding"/>
    <property type="evidence" value="ECO:0007669"/>
    <property type="project" value="InterPro"/>
</dbReference>
<dbReference type="GO" id="GO:0004535">
    <property type="term" value="F:poly(A)-specific ribonuclease activity"/>
    <property type="evidence" value="ECO:0007669"/>
    <property type="project" value="InterPro"/>
</dbReference>
<dbReference type="EMBL" id="CP133612">
    <property type="protein sequence ID" value="WMV07413.1"/>
    <property type="molecule type" value="Genomic_DNA"/>
</dbReference>
<proteinExistence type="predicted"/>
<keyword evidence="2" id="KW-1185">Reference proteome</keyword>